<proteinExistence type="predicted"/>
<name>A0A0N5D5B5_THECL</name>
<dbReference type="STRING" id="103827.A0A0N5D5B5"/>
<dbReference type="Proteomes" id="UP000276776">
    <property type="component" value="Unassembled WGS sequence"/>
</dbReference>
<evidence type="ECO:0000313" key="1">
    <source>
        <dbReference type="EMBL" id="VDN05712.1"/>
    </source>
</evidence>
<dbReference type="OrthoDB" id="5148094at2759"/>
<evidence type="ECO:0000313" key="3">
    <source>
        <dbReference type="WBParaSite" id="TCLT_0000819301-mRNA-1"/>
    </source>
</evidence>
<reference evidence="3" key="1">
    <citation type="submission" date="2017-02" db="UniProtKB">
        <authorList>
            <consortium name="WormBaseParasite"/>
        </authorList>
    </citation>
    <scope>IDENTIFICATION</scope>
</reference>
<dbReference type="EMBL" id="UYYF01004594">
    <property type="protein sequence ID" value="VDN05712.1"/>
    <property type="molecule type" value="Genomic_DNA"/>
</dbReference>
<dbReference type="AlphaFoldDB" id="A0A0N5D5B5"/>
<dbReference type="WBParaSite" id="TCLT_0000819301-mRNA-1">
    <property type="protein sequence ID" value="TCLT_0000819301-mRNA-1"/>
    <property type="gene ID" value="TCLT_0000819301"/>
</dbReference>
<dbReference type="Pfam" id="PF25801">
    <property type="entry name" value="HEAT_GCN1_C_2"/>
    <property type="match status" value="1"/>
</dbReference>
<keyword evidence="2" id="KW-1185">Reference proteome</keyword>
<organism evidence="3">
    <name type="scientific">Thelazia callipaeda</name>
    <name type="common">Oriental eyeworm</name>
    <name type="synonym">Parasitic nematode</name>
    <dbReference type="NCBI Taxonomy" id="103827"/>
    <lineage>
        <taxon>Eukaryota</taxon>
        <taxon>Metazoa</taxon>
        <taxon>Ecdysozoa</taxon>
        <taxon>Nematoda</taxon>
        <taxon>Chromadorea</taxon>
        <taxon>Rhabditida</taxon>
        <taxon>Spirurina</taxon>
        <taxon>Spiruromorpha</taxon>
        <taxon>Thelazioidea</taxon>
        <taxon>Thelaziidae</taxon>
        <taxon>Thelazia</taxon>
    </lineage>
</organism>
<protein>
    <submittedName>
        <fullName evidence="3">DOCKER domain-containing protein</fullName>
    </submittedName>
</protein>
<evidence type="ECO:0000313" key="2">
    <source>
        <dbReference type="Proteomes" id="UP000276776"/>
    </source>
</evidence>
<sequence length="112" mass="12373">MDVTLLSSVVRAVNHASNDVKCTAALGVHHIASRKLSMTEMKEKNNAVRAACQQTLLALFKLRNQKSIYEEYLQLVEGAARSVLVDAYRTLQRVSEQPDPGLEPLLDIANVP</sequence>
<reference evidence="1 2" key="2">
    <citation type="submission" date="2018-11" db="EMBL/GenBank/DDBJ databases">
        <authorList>
            <consortium name="Pathogen Informatics"/>
        </authorList>
    </citation>
    <scope>NUCLEOTIDE SEQUENCE [LARGE SCALE GENOMIC DNA]</scope>
</reference>
<gene>
    <name evidence="1" type="ORF">TCLT_LOCUS8182</name>
</gene>
<accession>A0A0N5D5B5</accession>